<dbReference type="HOGENOM" id="CLU_3118359_0_0_5"/>
<keyword evidence="3" id="KW-1185">Reference proteome</keyword>
<organism evidence="2 3">
    <name type="scientific">Granulibacter bethesdensis (strain ATCC BAA-1260 / CGDNIH1)</name>
    <dbReference type="NCBI Taxonomy" id="391165"/>
    <lineage>
        <taxon>Bacteria</taxon>
        <taxon>Pseudomonadati</taxon>
        <taxon>Pseudomonadota</taxon>
        <taxon>Alphaproteobacteria</taxon>
        <taxon>Acetobacterales</taxon>
        <taxon>Acetobacteraceae</taxon>
        <taxon>Granulibacter</taxon>
    </lineage>
</organism>
<dbReference type="EMBL" id="CP000394">
    <property type="protein sequence ID" value="ABI62420.1"/>
    <property type="molecule type" value="Genomic_DNA"/>
</dbReference>
<dbReference type="AlphaFoldDB" id="Q0BRY2"/>
<dbReference type="Proteomes" id="UP000001963">
    <property type="component" value="Chromosome"/>
</dbReference>
<protein>
    <submittedName>
        <fullName evidence="2">Uncharacterized protein</fullName>
    </submittedName>
</protein>
<name>Q0BRY2_GRABC</name>
<feature type="transmembrane region" description="Helical" evidence="1">
    <location>
        <begin position="20"/>
        <end position="37"/>
    </location>
</feature>
<accession>Q0BRY2</accession>
<gene>
    <name evidence="2" type="ordered locus">GbCGDNIH1_1522</name>
</gene>
<keyword evidence="1" id="KW-0472">Membrane</keyword>
<evidence type="ECO:0000256" key="1">
    <source>
        <dbReference type="SAM" id="Phobius"/>
    </source>
</evidence>
<keyword evidence="1" id="KW-0812">Transmembrane</keyword>
<proteinExistence type="predicted"/>
<evidence type="ECO:0000313" key="2">
    <source>
        <dbReference type="EMBL" id="ABI62420.1"/>
    </source>
</evidence>
<dbReference type="KEGG" id="gbe:GbCGDNIH1_1522"/>
<sequence length="50" mass="6227">MVLYGIIWKMRLAERVSECIFIFYHIFQYIIFYKKILSHINYHKMSIDIP</sequence>
<keyword evidence="1" id="KW-1133">Transmembrane helix</keyword>
<reference evidence="2 3" key="1">
    <citation type="journal article" date="2007" name="J. Bacteriol.">
        <title>Genome sequence analysis of the emerging human pathogenic acetic acid bacterium Granulibacter bethesdensis.</title>
        <authorList>
            <person name="Greenberg D.E."/>
            <person name="Porcella S.F."/>
            <person name="Zelazny A.M."/>
            <person name="Virtaneva K."/>
            <person name="Sturdevant D.E."/>
            <person name="Kupko J.J.III."/>
            <person name="Barbian K.D."/>
            <person name="Babar A."/>
            <person name="Dorward D.W."/>
            <person name="Holland S.M."/>
        </authorList>
    </citation>
    <scope>NUCLEOTIDE SEQUENCE [LARGE SCALE GENOMIC DNA]</scope>
    <source>
        <strain evidence="3">ATCC BAA-1260 / CGDNIH1</strain>
    </source>
</reference>
<evidence type="ECO:0000313" key="3">
    <source>
        <dbReference type="Proteomes" id="UP000001963"/>
    </source>
</evidence>